<feature type="compositionally biased region" description="Acidic residues" evidence="2">
    <location>
        <begin position="1535"/>
        <end position="1559"/>
    </location>
</feature>
<feature type="compositionally biased region" description="Low complexity" evidence="2">
    <location>
        <begin position="380"/>
        <end position="406"/>
    </location>
</feature>
<evidence type="ECO:0000313" key="4">
    <source>
        <dbReference type="EMBL" id="EFJ47805.1"/>
    </source>
</evidence>
<dbReference type="RefSeq" id="XP_002951276.1">
    <property type="nucleotide sequence ID" value="XM_002951230.1"/>
</dbReference>
<feature type="region of interest" description="Disordered" evidence="2">
    <location>
        <begin position="1165"/>
        <end position="1184"/>
    </location>
</feature>
<dbReference type="InterPro" id="IPR038718">
    <property type="entry name" value="SNF2-like_sf"/>
</dbReference>
<feature type="region of interest" description="Disordered" evidence="2">
    <location>
        <begin position="573"/>
        <end position="667"/>
    </location>
</feature>
<dbReference type="Gene3D" id="3.40.50.10810">
    <property type="entry name" value="Tandem AAA-ATPase domain"/>
    <property type="match status" value="2"/>
</dbReference>
<dbReference type="PROSITE" id="PS51192">
    <property type="entry name" value="HELICASE_ATP_BIND_1"/>
    <property type="match status" value="1"/>
</dbReference>
<dbReference type="InParanoid" id="D8TXY7"/>
<protein>
    <recommendedName>
        <fullName evidence="3">Helicase ATP-binding domain-containing protein</fullName>
    </recommendedName>
</protein>
<dbReference type="PANTHER" id="PTHR45766:SF5">
    <property type="entry name" value="SNF2 DOMAIN-CONTAINING PROTEIN _ HELICASE DOMAIN-CONTAINING PROTEIN _ HNH ENDONUCLEASE DOMAIN-CONTAINING PROTEIN"/>
    <property type="match status" value="1"/>
</dbReference>
<keyword evidence="1" id="KW-0378">Hydrolase</keyword>
<dbReference type="GO" id="GO:0004520">
    <property type="term" value="F:DNA endonuclease activity"/>
    <property type="evidence" value="ECO:0007669"/>
    <property type="project" value="TreeGrafter"/>
</dbReference>
<dbReference type="GO" id="GO:0005524">
    <property type="term" value="F:ATP binding"/>
    <property type="evidence" value="ECO:0007669"/>
    <property type="project" value="InterPro"/>
</dbReference>
<dbReference type="GeneID" id="9615436"/>
<accession>D8TXY7</accession>
<dbReference type="GO" id="GO:0043596">
    <property type="term" value="C:nuclear replication fork"/>
    <property type="evidence" value="ECO:0007669"/>
    <property type="project" value="TreeGrafter"/>
</dbReference>
<feature type="compositionally biased region" description="Pro residues" evidence="2">
    <location>
        <begin position="1420"/>
        <end position="1430"/>
    </location>
</feature>
<sequence>MCGQGTPFLSNHAGGNLRPARMPQLAKAEKGTAWNKEKQDSGRRHQDESELNRKDGTFKADKITLAKSFSDEAGFAAIIADSSSGKVRPPSDNRGYGVAGAVSQSTSTSLGNRDDGLRQGWSNPSCGPNHAGQPAYPQQIPAPSLREQQQNSAPMPASDFGLMPCALLLASTAPGQGGHQTCCHQLQQWPTQSHLPLQSQRHIAQNQHVPDMHLCQVNSVSHGPLAPSVTAPPRPQLPQASHYHYYKHQLQHQHHQSTIPQERPNLPQDHHKTHQQPQPQIKIQNQVQNQIQNQKQNQTDTGLPQLSLHTRRRWPARDRIRAALSCRCTRFCSSSTTTTNNNNSNYNSTSNTVVPQAQQVAANRKEEVYRRLVRMSLAAQNQQQQQRQQQQQQQQQGPALGQQLQPTYQQAPSNESSDCTGIAHQQYPGQQQRQHLPVQEQEQALLQGCQLEPPASWTCIAAGGSDDSAEKSHDSGSGGGGGAPGNAGSGSSGDGGGGGNAGRSGGESGDGGWPQGGGFGAGGCSGGVGGDDGGGWVTHGGCAAGHGTPVRRHQCKNPDHGMAAAANATGANAVAKADDDGDDDEIIPTVNPFLRFAGSPPSSGEKRSGGVGGSGSPLKRRPPQPSQQPQGQRCLPQSSTSHDELQQPPPYHPKLPRPAWPPPPPAAAAAVSRSLAVPVAAVAQSQLLGGQRSIFTTTSNSSRCEFNIRGLRTAPGRLKVHVWMVLAPSATVAAAAAAAAVEAAGLKMLAAVQPCCRPEKNRRLVDDVRTTGGSGGGPPAAAAPPPPPQPALYEPLGYWRCCRYPDCGWRYYPHPRLRDPVMSLEIVGDNVFKVVPFPGAEDAVAAAGGVACVLAGAGLDLSTALTPAQASSLLACGGGGGGRGGGGGSGGGGAGGPGGPGVHPSGGSDLTGAATAATEAAEASYLKAEEKGGSTAQPAAMSGLLDAAEDFDDSALFFPLDCYERLLAPLPPHSSLFNAGSLIPEPVRRAYRGCLRERAPPEELQGVQYGLERYGRCLIADEMGVGKTVQAIALAACYEDEWPLLCIVPASLRLVWAEELEKWMPHLRYRRGQQYAHRYTGIQTYGHTDIRLPSWPSLIHVIEGKADRLTGRISRGQVLPRITITSYEMMRRLTCPVCSKTKMVPPPPAEAPGGKTAAGGSAAAAAAAGGGSGRSAGGGGGGSGGGKAVCWGPAPFDPPLREIEPHPARDRCMAAMPWGMVIVDESHNLRTTNSREADSPHTEACVTAVARARRAVLLSGTPSLSRPYDLYRQVDALQPGIVGASKQAFAFRYCDGRMVPYRITPNAAKPFRGGGGGGGAEADAPAAAAAATMMMPPRKRLETSGGSRLYELHGLLTREVMIRRLKRDIMAQLPPKRRQVVRLPYPKSRCASLRLILNVNTLSHCYGNRHCRRDVLTAGQPPPQTDPAPEPSNISGSGDGGGGGGRDSERGRGRGGAGSGDGAGKRVAAAAAARGQAAKRPRRNGKVGAAAATAAGASDNRAAAATTSQQNGGDMYENDDDDDDAADGDGGGNGEEVEDLAGQGYEDEDENDGDTDEDGGTANVPAKAAAGVGDGGADVTTNGNGNQQQPLGVKTENGSSTHGSSNMSSAHRTALAKLPDAISWLIGALGGGGVVSEGSNGRLPTLYAATPQHLRLEMALQ</sequence>
<evidence type="ECO:0000259" key="3">
    <source>
        <dbReference type="PROSITE" id="PS51192"/>
    </source>
</evidence>
<dbReference type="InterPro" id="IPR000330">
    <property type="entry name" value="SNF2_N"/>
</dbReference>
<feature type="compositionally biased region" description="Low complexity" evidence="2">
    <location>
        <begin position="425"/>
        <end position="434"/>
    </location>
</feature>
<feature type="region of interest" description="Disordered" evidence="2">
    <location>
        <begin position="763"/>
        <end position="788"/>
    </location>
</feature>
<feature type="compositionally biased region" description="Low complexity" evidence="2">
    <location>
        <begin position="1597"/>
        <end position="1609"/>
    </location>
</feature>
<dbReference type="SMART" id="SM00487">
    <property type="entry name" value="DEXDc"/>
    <property type="match status" value="1"/>
</dbReference>
<proteinExistence type="predicted"/>
<name>D8TXY7_VOLCA</name>
<dbReference type="GO" id="GO:0006281">
    <property type="term" value="P:DNA repair"/>
    <property type="evidence" value="ECO:0007669"/>
    <property type="project" value="TreeGrafter"/>
</dbReference>
<dbReference type="Pfam" id="PF00176">
    <property type="entry name" value="SNF2-rel_dom"/>
    <property type="match status" value="1"/>
</dbReference>
<dbReference type="OrthoDB" id="2801544at2759"/>
<evidence type="ECO:0000256" key="2">
    <source>
        <dbReference type="SAM" id="MobiDB-lite"/>
    </source>
</evidence>
<feature type="compositionally biased region" description="Gly residues" evidence="2">
    <location>
        <begin position="1168"/>
        <end position="1184"/>
    </location>
</feature>
<dbReference type="Proteomes" id="UP000001058">
    <property type="component" value="Unassembled WGS sequence"/>
</dbReference>
<feature type="compositionally biased region" description="Pro residues" evidence="2">
    <location>
        <begin position="647"/>
        <end position="666"/>
    </location>
</feature>
<feature type="region of interest" description="Disordered" evidence="2">
    <location>
        <begin position="882"/>
        <end position="914"/>
    </location>
</feature>
<feature type="compositionally biased region" description="Polar residues" evidence="2">
    <location>
        <begin position="407"/>
        <end position="419"/>
    </location>
</feature>
<feature type="region of interest" description="Disordered" evidence="2">
    <location>
        <begin position="24"/>
        <end position="55"/>
    </location>
</feature>
<feature type="compositionally biased region" description="Gly residues" evidence="2">
    <location>
        <begin position="476"/>
        <end position="518"/>
    </location>
</feature>
<dbReference type="KEGG" id="vcn:VOLCADRAFT_91789"/>
<feature type="compositionally biased region" description="Acidic residues" evidence="2">
    <location>
        <begin position="1516"/>
        <end position="1527"/>
    </location>
</feature>
<feature type="compositionally biased region" description="Polar residues" evidence="2">
    <location>
        <begin position="102"/>
        <end position="111"/>
    </location>
</feature>
<feature type="compositionally biased region" description="Low complexity" evidence="2">
    <location>
        <begin position="275"/>
        <end position="301"/>
    </location>
</feature>
<feature type="region of interest" description="Disordered" evidence="2">
    <location>
        <begin position="380"/>
        <end position="439"/>
    </location>
</feature>
<reference evidence="4 5" key="1">
    <citation type="journal article" date="2010" name="Science">
        <title>Genomic analysis of organismal complexity in the multicellular green alga Volvox carteri.</title>
        <authorList>
            <person name="Prochnik S.E."/>
            <person name="Umen J."/>
            <person name="Nedelcu A.M."/>
            <person name="Hallmann A."/>
            <person name="Miller S.M."/>
            <person name="Nishii I."/>
            <person name="Ferris P."/>
            <person name="Kuo A."/>
            <person name="Mitros T."/>
            <person name="Fritz-Laylin L.K."/>
            <person name="Hellsten U."/>
            <person name="Chapman J."/>
            <person name="Simakov O."/>
            <person name="Rensing S.A."/>
            <person name="Terry A."/>
            <person name="Pangilinan J."/>
            <person name="Kapitonov V."/>
            <person name="Jurka J."/>
            <person name="Salamov A."/>
            <person name="Shapiro H."/>
            <person name="Schmutz J."/>
            <person name="Grimwood J."/>
            <person name="Lindquist E."/>
            <person name="Lucas S."/>
            <person name="Grigoriev I.V."/>
            <person name="Schmitt R."/>
            <person name="Kirk D."/>
            <person name="Rokhsar D.S."/>
        </authorList>
    </citation>
    <scope>NUCLEOTIDE SEQUENCE [LARGE SCALE GENOMIC DNA]</scope>
    <source>
        <strain evidence="5">f. Nagariensis / Eve</strain>
    </source>
</reference>
<dbReference type="EMBL" id="GL378343">
    <property type="protein sequence ID" value="EFJ47805.1"/>
    <property type="molecule type" value="Genomic_DNA"/>
</dbReference>
<feature type="region of interest" description="Disordered" evidence="2">
    <location>
        <begin position="83"/>
        <end position="139"/>
    </location>
</feature>
<dbReference type="STRING" id="3068.D8TXY7"/>
<feature type="compositionally biased region" description="Low complexity" evidence="2">
    <location>
        <begin position="902"/>
        <end position="914"/>
    </location>
</feature>
<feature type="region of interest" description="Disordered" evidence="2">
    <location>
        <begin position="248"/>
        <end position="308"/>
    </location>
</feature>
<dbReference type="SUPFAM" id="SSF52540">
    <property type="entry name" value="P-loop containing nucleoside triphosphate hydrolases"/>
    <property type="match status" value="1"/>
</dbReference>
<dbReference type="InterPro" id="IPR027417">
    <property type="entry name" value="P-loop_NTPase"/>
</dbReference>
<keyword evidence="5" id="KW-1185">Reference proteome</keyword>
<feature type="compositionally biased region" description="Low complexity" evidence="2">
    <location>
        <begin position="1465"/>
        <end position="1476"/>
    </location>
</feature>
<dbReference type="PANTHER" id="PTHR45766">
    <property type="entry name" value="DNA ANNEALING HELICASE AND ENDONUCLEASE ZRANB3 FAMILY MEMBER"/>
    <property type="match status" value="1"/>
</dbReference>
<gene>
    <name evidence="4" type="ORF">VOLCADRAFT_91789</name>
</gene>
<evidence type="ECO:0000313" key="5">
    <source>
        <dbReference type="Proteomes" id="UP000001058"/>
    </source>
</evidence>
<feature type="compositionally biased region" description="Low complexity" evidence="2">
    <location>
        <begin position="1489"/>
        <end position="1515"/>
    </location>
</feature>
<dbReference type="GO" id="GO:0031297">
    <property type="term" value="P:replication fork processing"/>
    <property type="evidence" value="ECO:0007669"/>
    <property type="project" value="TreeGrafter"/>
</dbReference>
<feature type="region of interest" description="Disordered" evidence="2">
    <location>
        <begin position="1416"/>
        <end position="1611"/>
    </location>
</feature>
<feature type="compositionally biased region" description="Basic and acidic residues" evidence="2">
    <location>
        <begin position="27"/>
        <end position="55"/>
    </location>
</feature>
<organism evidence="5">
    <name type="scientific">Volvox carteri f. nagariensis</name>
    <dbReference type="NCBI Taxonomy" id="3068"/>
    <lineage>
        <taxon>Eukaryota</taxon>
        <taxon>Viridiplantae</taxon>
        <taxon>Chlorophyta</taxon>
        <taxon>core chlorophytes</taxon>
        <taxon>Chlorophyceae</taxon>
        <taxon>CS clade</taxon>
        <taxon>Chlamydomonadales</taxon>
        <taxon>Volvocaceae</taxon>
        <taxon>Volvox</taxon>
    </lineage>
</organism>
<dbReference type="GO" id="GO:0016787">
    <property type="term" value="F:hydrolase activity"/>
    <property type="evidence" value="ECO:0007669"/>
    <property type="project" value="UniProtKB-KW"/>
</dbReference>
<evidence type="ECO:0000256" key="1">
    <source>
        <dbReference type="ARBA" id="ARBA00022801"/>
    </source>
</evidence>
<feature type="region of interest" description="Disordered" evidence="2">
    <location>
        <begin position="460"/>
        <end position="518"/>
    </location>
</feature>
<dbReference type="InterPro" id="IPR014001">
    <property type="entry name" value="Helicase_ATP-bd"/>
</dbReference>
<feature type="domain" description="Helicase ATP-binding" evidence="3">
    <location>
        <begin position="1008"/>
        <end position="1280"/>
    </location>
</feature>
<dbReference type="eggNOG" id="KOG1000">
    <property type="taxonomic scope" value="Eukaryota"/>
</dbReference>
<feature type="compositionally biased region" description="Gly residues" evidence="2">
    <location>
        <begin position="882"/>
        <end position="901"/>
    </location>
</feature>